<protein>
    <submittedName>
        <fullName evidence="2">MerC domain-containing protein</fullName>
    </submittedName>
</protein>
<keyword evidence="1" id="KW-0812">Transmembrane</keyword>
<evidence type="ECO:0000256" key="1">
    <source>
        <dbReference type="SAM" id="Phobius"/>
    </source>
</evidence>
<proteinExistence type="predicted"/>
<feature type="transmembrane region" description="Helical" evidence="1">
    <location>
        <begin position="12"/>
        <end position="40"/>
    </location>
</feature>
<feature type="transmembrane region" description="Helical" evidence="1">
    <location>
        <begin position="103"/>
        <end position="120"/>
    </location>
</feature>
<accession>A0A9X2I7B4</accession>
<reference evidence="2" key="2">
    <citation type="submission" date="2023-01" db="EMBL/GenBank/DDBJ databases">
        <title>Gilvimarinus xylanilyticus HB14 isolated from Caulerpa lentillifera aquaculture base in Hainan, China.</title>
        <authorList>
            <person name="Zhang Y.-J."/>
        </authorList>
    </citation>
    <scope>NUCLEOTIDE SEQUENCE</scope>
    <source>
        <strain evidence="2">HB14</strain>
    </source>
</reference>
<dbReference type="EMBL" id="JAMFTH010000007">
    <property type="protein sequence ID" value="MCP8900772.1"/>
    <property type="molecule type" value="Genomic_DNA"/>
</dbReference>
<reference evidence="2" key="1">
    <citation type="submission" date="2022-05" db="EMBL/GenBank/DDBJ databases">
        <authorList>
            <person name="Sun H.-N."/>
        </authorList>
    </citation>
    <scope>NUCLEOTIDE SEQUENCE</scope>
    <source>
        <strain evidence="2">HB14</strain>
    </source>
</reference>
<dbReference type="RefSeq" id="WP_253969066.1">
    <property type="nucleotide sequence ID" value="NZ_JAMFTH010000007.1"/>
</dbReference>
<sequence>MKSAQILTDKLAITLSLACAIHCLALPLLLALLPSLAALALDHESFHFWMVVAVIPSSLYALTLGCKKHRRVRVLLLGTIGLTLLVLAVALGEARIGEAGEKLLTLAGATCVALGHWMNFRLCRTHESKACPCPSQNPAQAS</sequence>
<organism evidence="2 3">
    <name type="scientific">Gilvimarinus xylanilyticus</name>
    <dbReference type="NCBI Taxonomy" id="2944139"/>
    <lineage>
        <taxon>Bacteria</taxon>
        <taxon>Pseudomonadati</taxon>
        <taxon>Pseudomonadota</taxon>
        <taxon>Gammaproteobacteria</taxon>
        <taxon>Cellvibrionales</taxon>
        <taxon>Cellvibrionaceae</taxon>
        <taxon>Gilvimarinus</taxon>
    </lineage>
</organism>
<name>A0A9X2I7B4_9GAMM</name>
<evidence type="ECO:0000313" key="3">
    <source>
        <dbReference type="Proteomes" id="UP001139319"/>
    </source>
</evidence>
<feature type="transmembrane region" description="Helical" evidence="1">
    <location>
        <begin position="74"/>
        <end position="91"/>
    </location>
</feature>
<dbReference type="Pfam" id="PF03203">
    <property type="entry name" value="MerC"/>
    <property type="match status" value="1"/>
</dbReference>
<dbReference type="GO" id="GO:0015097">
    <property type="term" value="F:mercury ion transmembrane transporter activity"/>
    <property type="evidence" value="ECO:0007669"/>
    <property type="project" value="InterPro"/>
</dbReference>
<keyword evidence="3" id="KW-1185">Reference proteome</keyword>
<keyword evidence="1" id="KW-1133">Transmembrane helix</keyword>
<dbReference type="InterPro" id="IPR004891">
    <property type="entry name" value="Mercury-R_MerC"/>
</dbReference>
<dbReference type="AlphaFoldDB" id="A0A9X2I7B4"/>
<gene>
    <name evidence="2" type="ORF">M6D89_15795</name>
</gene>
<comment type="caution">
    <text evidence="2">The sequence shown here is derived from an EMBL/GenBank/DDBJ whole genome shotgun (WGS) entry which is preliminary data.</text>
</comment>
<dbReference type="Proteomes" id="UP001139319">
    <property type="component" value="Unassembled WGS sequence"/>
</dbReference>
<evidence type="ECO:0000313" key="2">
    <source>
        <dbReference type="EMBL" id="MCP8900772.1"/>
    </source>
</evidence>
<keyword evidence="1" id="KW-0472">Membrane</keyword>
<dbReference type="GO" id="GO:0016020">
    <property type="term" value="C:membrane"/>
    <property type="evidence" value="ECO:0007669"/>
    <property type="project" value="InterPro"/>
</dbReference>
<feature type="transmembrane region" description="Helical" evidence="1">
    <location>
        <begin position="46"/>
        <end position="62"/>
    </location>
</feature>